<sequence length="345" mass="36948">MSALLQAEAVSRQFSIRSGMFRPRSTLHAVNGVDLAVERGAVLGIVGESGCGKSTLARMLLGLTPPSDGAIKLDGQDIRQMDRRALARRVQPIFQDPYSSLNPRRSIASIVSLPLEVHGIANPKMHKAIEMLERVGLPPRLAHNTPGQLSGGQRQRVAIARALVMNPEIVICDEPTSALDVSVQAQIMNLLMELRREFNLTYVFISHNLAVVEHIATHVAVMYLGRVVESAPTATLFHDPHHPYTQALLASVLTPEPGLGIPDMGLGLSFPDPLHPPPGCPFHPRCQHAMPQCKVERPALTLRDGSVVACHLYPESGAASTAASASISSAASLSSSIPHSTGARS</sequence>
<dbReference type="Gene3D" id="3.40.50.300">
    <property type="entry name" value="P-loop containing nucleotide triphosphate hydrolases"/>
    <property type="match status" value="1"/>
</dbReference>
<evidence type="ECO:0000256" key="4">
    <source>
        <dbReference type="ARBA" id="ARBA00022741"/>
    </source>
</evidence>
<dbReference type="Pfam" id="PF08352">
    <property type="entry name" value="oligo_HPY"/>
    <property type="match status" value="1"/>
</dbReference>
<keyword evidence="2" id="KW-0813">Transport</keyword>
<dbReference type="NCBIfam" id="TIGR01727">
    <property type="entry name" value="oligo_HPY"/>
    <property type="match status" value="1"/>
</dbReference>
<protein>
    <submittedName>
        <fullName evidence="7">ABC transporter ATP-binding protein</fullName>
    </submittedName>
</protein>
<dbReference type="InterPro" id="IPR003593">
    <property type="entry name" value="AAA+_ATPase"/>
</dbReference>
<dbReference type="InterPro" id="IPR050319">
    <property type="entry name" value="ABC_transp_ATP-bind"/>
</dbReference>
<dbReference type="EMBL" id="PREU01000005">
    <property type="protein sequence ID" value="PPA75724.1"/>
    <property type="molecule type" value="Genomic_DNA"/>
</dbReference>
<keyword evidence="3" id="KW-0472">Membrane</keyword>
<dbReference type="InterPro" id="IPR013563">
    <property type="entry name" value="Oligopep_ABC_C"/>
</dbReference>
<dbReference type="PROSITE" id="PS50893">
    <property type="entry name" value="ABC_TRANSPORTER_2"/>
    <property type="match status" value="1"/>
</dbReference>
<keyword evidence="4" id="KW-0547">Nucleotide-binding</keyword>
<evidence type="ECO:0000256" key="5">
    <source>
        <dbReference type="ARBA" id="ARBA00022840"/>
    </source>
</evidence>
<gene>
    <name evidence="7" type="ORF">C4E15_13125</name>
</gene>
<evidence type="ECO:0000256" key="2">
    <source>
        <dbReference type="ARBA" id="ARBA00022448"/>
    </source>
</evidence>
<dbReference type="GO" id="GO:0005524">
    <property type="term" value="F:ATP binding"/>
    <property type="evidence" value="ECO:0007669"/>
    <property type="project" value="UniProtKB-KW"/>
</dbReference>
<dbReference type="PANTHER" id="PTHR43776:SF7">
    <property type="entry name" value="D,D-DIPEPTIDE TRANSPORT ATP-BINDING PROTEIN DDPF-RELATED"/>
    <property type="match status" value="1"/>
</dbReference>
<dbReference type="AlphaFoldDB" id="A0A2S5GS19"/>
<dbReference type="Pfam" id="PF00005">
    <property type="entry name" value="ABC_tran"/>
    <property type="match status" value="1"/>
</dbReference>
<dbReference type="PANTHER" id="PTHR43776">
    <property type="entry name" value="TRANSPORT ATP-BINDING PROTEIN"/>
    <property type="match status" value="1"/>
</dbReference>
<dbReference type="CDD" id="cd03257">
    <property type="entry name" value="ABC_NikE_OppD_transporters"/>
    <property type="match status" value="1"/>
</dbReference>
<dbReference type="InterPro" id="IPR027417">
    <property type="entry name" value="P-loop_NTPase"/>
</dbReference>
<evidence type="ECO:0000313" key="8">
    <source>
        <dbReference type="Proteomes" id="UP000239990"/>
    </source>
</evidence>
<evidence type="ECO:0000313" key="7">
    <source>
        <dbReference type="EMBL" id="PPA75724.1"/>
    </source>
</evidence>
<feature type="domain" description="ABC transporter" evidence="6">
    <location>
        <begin position="5"/>
        <end position="249"/>
    </location>
</feature>
<comment type="caution">
    <text evidence="7">The sequence shown here is derived from an EMBL/GenBank/DDBJ whole genome shotgun (WGS) entry which is preliminary data.</text>
</comment>
<keyword evidence="3" id="KW-1003">Cell membrane</keyword>
<dbReference type="SMART" id="SM00382">
    <property type="entry name" value="AAA"/>
    <property type="match status" value="1"/>
</dbReference>
<dbReference type="GO" id="GO:0016887">
    <property type="term" value="F:ATP hydrolysis activity"/>
    <property type="evidence" value="ECO:0007669"/>
    <property type="project" value="InterPro"/>
</dbReference>
<reference evidence="7 8" key="1">
    <citation type="submission" date="2018-02" db="EMBL/GenBank/DDBJ databases">
        <title>Draft Genome of Achromobacter spanius stain 6.</title>
        <authorList>
            <person name="Gunasekera T.S."/>
            <person name="Radwan O."/>
            <person name="Ruiz O.N."/>
        </authorList>
    </citation>
    <scope>NUCLEOTIDE SEQUENCE [LARGE SCALE GENOMIC DNA]</scope>
    <source>
        <strain evidence="7 8">6</strain>
    </source>
</reference>
<dbReference type="RefSeq" id="WP_104143824.1">
    <property type="nucleotide sequence ID" value="NZ_PREU01000005.1"/>
</dbReference>
<dbReference type="OrthoDB" id="9802772at2"/>
<proteinExistence type="inferred from homology"/>
<evidence type="ECO:0000256" key="3">
    <source>
        <dbReference type="ARBA" id="ARBA00022475"/>
    </source>
</evidence>
<dbReference type="FunFam" id="3.40.50.300:FF:000016">
    <property type="entry name" value="Oligopeptide ABC transporter ATP-binding component"/>
    <property type="match status" value="1"/>
</dbReference>
<keyword evidence="5 7" id="KW-0067">ATP-binding</keyword>
<dbReference type="SUPFAM" id="SSF52540">
    <property type="entry name" value="P-loop containing nucleoside triphosphate hydrolases"/>
    <property type="match status" value="1"/>
</dbReference>
<dbReference type="InterPro" id="IPR003439">
    <property type="entry name" value="ABC_transporter-like_ATP-bd"/>
</dbReference>
<evidence type="ECO:0000256" key="1">
    <source>
        <dbReference type="ARBA" id="ARBA00005417"/>
    </source>
</evidence>
<accession>A0A2S5GS19</accession>
<organism evidence="7 8">
    <name type="scientific">Achromobacter spanius</name>
    <dbReference type="NCBI Taxonomy" id="217203"/>
    <lineage>
        <taxon>Bacteria</taxon>
        <taxon>Pseudomonadati</taxon>
        <taxon>Pseudomonadota</taxon>
        <taxon>Betaproteobacteria</taxon>
        <taxon>Burkholderiales</taxon>
        <taxon>Alcaligenaceae</taxon>
        <taxon>Achromobacter</taxon>
    </lineage>
</organism>
<evidence type="ECO:0000259" key="6">
    <source>
        <dbReference type="PROSITE" id="PS50893"/>
    </source>
</evidence>
<name>A0A2S5GS19_9BURK</name>
<dbReference type="GO" id="GO:0055085">
    <property type="term" value="P:transmembrane transport"/>
    <property type="evidence" value="ECO:0007669"/>
    <property type="project" value="UniProtKB-ARBA"/>
</dbReference>
<dbReference type="Proteomes" id="UP000239990">
    <property type="component" value="Unassembled WGS sequence"/>
</dbReference>
<dbReference type="InterPro" id="IPR017871">
    <property type="entry name" value="ABC_transporter-like_CS"/>
</dbReference>
<dbReference type="GO" id="GO:0015833">
    <property type="term" value="P:peptide transport"/>
    <property type="evidence" value="ECO:0007669"/>
    <property type="project" value="InterPro"/>
</dbReference>
<dbReference type="PROSITE" id="PS00211">
    <property type="entry name" value="ABC_TRANSPORTER_1"/>
    <property type="match status" value="1"/>
</dbReference>
<comment type="similarity">
    <text evidence="1">Belongs to the ABC transporter superfamily.</text>
</comment>